<feature type="binding site" evidence="10">
    <location>
        <position position="295"/>
    </location>
    <ligand>
        <name>substrate</name>
    </ligand>
</feature>
<evidence type="ECO:0000256" key="2">
    <source>
        <dbReference type="ARBA" id="ARBA00010838"/>
    </source>
</evidence>
<dbReference type="NCBIfam" id="TIGR03356">
    <property type="entry name" value="BGL"/>
    <property type="match status" value="1"/>
</dbReference>
<keyword evidence="8" id="KW-0624">Polysaccharide degradation</keyword>
<accession>A0A1G9H7M5</accession>
<dbReference type="InterPro" id="IPR033132">
    <property type="entry name" value="GH_1_N_CS"/>
</dbReference>
<dbReference type="PROSITE" id="PS00653">
    <property type="entry name" value="GLYCOSYL_HYDROL_F1_2"/>
    <property type="match status" value="1"/>
</dbReference>
<dbReference type="Pfam" id="PF00232">
    <property type="entry name" value="Glyco_hydro_1"/>
    <property type="match status" value="1"/>
</dbReference>
<dbReference type="AlphaFoldDB" id="A0A1G9H7M5"/>
<dbReference type="GO" id="GO:0005829">
    <property type="term" value="C:cytosol"/>
    <property type="evidence" value="ECO:0007669"/>
    <property type="project" value="TreeGrafter"/>
</dbReference>
<name>A0A1G9H7M5_9ACTN</name>
<dbReference type="EMBL" id="FNGP01000001">
    <property type="protein sequence ID" value="SDL08859.1"/>
    <property type="molecule type" value="Genomic_DNA"/>
</dbReference>
<keyword evidence="5" id="KW-0136">Cellulose degradation</keyword>
<proteinExistence type="inferred from homology"/>
<dbReference type="STRING" id="686624.SAMN04488242_0126"/>
<protein>
    <recommendedName>
        <fullName evidence="3 11">Beta-glucosidase</fullName>
        <ecNumber evidence="3 11">3.2.1.21</ecNumber>
    </recommendedName>
</protein>
<feature type="active site" description="Nucleophile" evidence="9">
    <location>
        <position position="373"/>
    </location>
</feature>
<feature type="binding site" evidence="10">
    <location>
        <position position="20"/>
    </location>
    <ligand>
        <name>substrate</name>
    </ligand>
</feature>
<evidence type="ECO:0000313" key="12">
    <source>
        <dbReference type="EMBL" id="SDL08859.1"/>
    </source>
</evidence>
<evidence type="ECO:0000256" key="7">
    <source>
        <dbReference type="ARBA" id="ARBA00023295"/>
    </source>
</evidence>
<dbReference type="InterPro" id="IPR001360">
    <property type="entry name" value="Glyco_hydro_1"/>
</dbReference>
<comment type="similarity">
    <text evidence="2 11">Belongs to the glycosyl hydrolase 1 family.</text>
</comment>
<dbReference type="Gene3D" id="3.20.20.80">
    <property type="entry name" value="Glycosidases"/>
    <property type="match status" value="1"/>
</dbReference>
<keyword evidence="6" id="KW-0119">Carbohydrate metabolism</keyword>
<evidence type="ECO:0000256" key="4">
    <source>
        <dbReference type="ARBA" id="ARBA00022801"/>
    </source>
</evidence>
<dbReference type="EC" id="3.2.1.21" evidence="3 11"/>
<dbReference type="InterPro" id="IPR017853">
    <property type="entry name" value="GH"/>
</dbReference>
<evidence type="ECO:0000256" key="8">
    <source>
        <dbReference type="ARBA" id="ARBA00023326"/>
    </source>
</evidence>
<dbReference type="GO" id="GO:0008422">
    <property type="term" value="F:beta-glucosidase activity"/>
    <property type="evidence" value="ECO:0007669"/>
    <property type="project" value="UniProtKB-EC"/>
</dbReference>
<evidence type="ECO:0000256" key="10">
    <source>
        <dbReference type="PIRSR" id="PIRSR617736-2"/>
    </source>
</evidence>
<keyword evidence="13" id="KW-1185">Reference proteome</keyword>
<evidence type="ECO:0000256" key="5">
    <source>
        <dbReference type="ARBA" id="ARBA00023001"/>
    </source>
</evidence>
<evidence type="ECO:0000256" key="1">
    <source>
        <dbReference type="ARBA" id="ARBA00000448"/>
    </source>
</evidence>
<dbReference type="GO" id="GO:0030245">
    <property type="term" value="P:cellulose catabolic process"/>
    <property type="evidence" value="ECO:0007669"/>
    <property type="project" value="UniProtKB-KW"/>
</dbReference>
<feature type="binding site" evidence="10">
    <location>
        <begin position="427"/>
        <end position="428"/>
    </location>
    <ligand>
        <name>substrate</name>
    </ligand>
</feature>
<feature type="binding site" evidence="10">
    <location>
        <position position="420"/>
    </location>
    <ligand>
        <name>substrate</name>
    </ligand>
</feature>
<feature type="binding site" evidence="10">
    <location>
        <position position="162"/>
    </location>
    <ligand>
        <name>substrate</name>
    </ligand>
</feature>
<dbReference type="RefSeq" id="WP_093247944.1">
    <property type="nucleotide sequence ID" value="NZ_FNGP01000001.1"/>
</dbReference>
<evidence type="ECO:0000313" key="13">
    <source>
        <dbReference type="Proteomes" id="UP000199475"/>
    </source>
</evidence>
<dbReference type="PANTHER" id="PTHR10353:SF36">
    <property type="entry name" value="LP05116P"/>
    <property type="match status" value="1"/>
</dbReference>
<evidence type="ECO:0000256" key="6">
    <source>
        <dbReference type="ARBA" id="ARBA00023277"/>
    </source>
</evidence>
<evidence type="ECO:0000256" key="9">
    <source>
        <dbReference type="PIRSR" id="PIRSR617736-1"/>
    </source>
</evidence>
<dbReference type="FunFam" id="3.20.20.80:FF:000004">
    <property type="entry name" value="Beta-glucosidase 6-phospho-beta-glucosidase"/>
    <property type="match status" value="1"/>
</dbReference>
<feature type="binding site" evidence="10">
    <location>
        <position position="120"/>
    </location>
    <ligand>
        <name>substrate</name>
    </ligand>
</feature>
<reference evidence="12 13" key="1">
    <citation type="submission" date="2016-10" db="EMBL/GenBank/DDBJ databases">
        <authorList>
            <person name="de Groot N.N."/>
        </authorList>
    </citation>
    <scope>NUCLEOTIDE SEQUENCE [LARGE SCALE GENOMIC DNA]</scope>
    <source>
        <strain evidence="12 13">CGMCC 1.9159</strain>
    </source>
</reference>
<keyword evidence="7 11" id="KW-0326">Glycosidase</keyword>
<dbReference type="InterPro" id="IPR017736">
    <property type="entry name" value="Glyco_hydro_1_beta-glucosidase"/>
</dbReference>
<evidence type="ECO:0000256" key="11">
    <source>
        <dbReference type="RuleBase" id="RU361175"/>
    </source>
</evidence>
<sequence>MTIHRFPQDFLWGSATAAFQIEGAALEDGRRDSIWDTFCRVPGAIVNGDDGSVACDHYHRMPQDVALMKELGLQVYRFSSSWARVRPDDREFNPAGLDFYSRLVDELLGAGIRPWITLYHWDLPAAIPGGWTNRDTAHRFVEYAEKMAETLGDRVQDWTTLNEPWCSSLLSYAGGEHAPGHTDPREAVAAVHHLHLAHGLATRRLREVLPDDASVGLTLNFTVADPVDPDSPTDREAARRIDGLQNRLFLDPIFRGAYPDDVLADLNGLGLESHIRDGDLETISTPIDWLGVNYYNGAAVTGSPDNGPAPSPEANGRRVGNPNIGSEWVEFVPRGLPVTDMGWEIQPDGLRRLLERLHVEYTGPADIGMYVTENGCAMPDRADEDGFVDDQDRIGYLRGHFIAVEEAIAQGADVRGYFVWSLLDNFEWAWGYDKRFGIVRVDYETLERTPKASALFYRDVIAANAVEEE</sequence>
<dbReference type="PRINTS" id="PR00131">
    <property type="entry name" value="GLHYDRLASE1"/>
</dbReference>
<keyword evidence="4 11" id="KW-0378">Hydrolase</keyword>
<evidence type="ECO:0000256" key="3">
    <source>
        <dbReference type="ARBA" id="ARBA00012744"/>
    </source>
</evidence>
<dbReference type="Proteomes" id="UP000199475">
    <property type="component" value="Unassembled WGS sequence"/>
</dbReference>
<comment type="catalytic activity">
    <reaction evidence="1 11">
        <text>Hydrolysis of terminal, non-reducing beta-D-glucosyl residues with release of beta-D-glucose.</text>
        <dbReference type="EC" id="3.2.1.21"/>
    </reaction>
</comment>
<dbReference type="SUPFAM" id="SSF51445">
    <property type="entry name" value="(Trans)glycosidases"/>
    <property type="match status" value="1"/>
</dbReference>
<organism evidence="12 13">
    <name type="scientific">Tessaracoccus oleiagri</name>
    <dbReference type="NCBI Taxonomy" id="686624"/>
    <lineage>
        <taxon>Bacteria</taxon>
        <taxon>Bacillati</taxon>
        <taxon>Actinomycetota</taxon>
        <taxon>Actinomycetes</taxon>
        <taxon>Propionibacteriales</taxon>
        <taxon>Propionibacteriaceae</taxon>
        <taxon>Tessaracoccus</taxon>
    </lineage>
</organism>
<gene>
    <name evidence="12" type="ORF">SAMN04488242_0126</name>
</gene>
<dbReference type="PANTHER" id="PTHR10353">
    <property type="entry name" value="GLYCOSYL HYDROLASE"/>
    <property type="match status" value="1"/>
</dbReference>
<feature type="active site" description="Proton donor" evidence="9">
    <location>
        <position position="163"/>
    </location>
</feature>
<dbReference type="OrthoDB" id="9765195at2"/>